<dbReference type="Gene3D" id="3.40.50.1010">
    <property type="entry name" value="5'-nuclease"/>
    <property type="match status" value="1"/>
</dbReference>
<keyword evidence="3" id="KW-1185">Reference proteome</keyword>
<accession>A0A554X2W5</accession>
<organism evidence="2 3">
    <name type="scientific">Tepidimonas taiwanensis</name>
    <dbReference type="NCBI Taxonomy" id="307486"/>
    <lineage>
        <taxon>Bacteria</taxon>
        <taxon>Pseudomonadati</taxon>
        <taxon>Pseudomonadota</taxon>
        <taxon>Betaproteobacteria</taxon>
        <taxon>Burkholderiales</taxon>
        <taxon>Tepidimonas</taxon>
    </lineage>
</organism>
<feature type="domain" description="PIN" evidence="1">
    <location>
        <begin position="6"/>
        <end position="121"/>
    </location>
</feature>
<dbReference type="SUPFAM" id="SSF88723">
    <property type="entry name" value="PIN domain-like"/>
    <property type="match status" value="1"/>
</dbReference>
<protein>
    <submittedName>
        <fullName evidence="2">Ribonuclease VapC22</fullName>
        <ecNumber evidence="2">3.1.-.-</ecNumber>
    </submittedName>
</protein>
<sequence length="137" mass="14968">MAGSGVILDTHALLWMDRDDPALGAQARTLIEAAWRSGRVAVSAISFWEVAMLAERGRVVLPEPVTQWRHGWLQAGLEEVPVDGGIALLATQLRDSHRDSADRFIIATAMHRHATLVTADRLILDWPGGLSRQAADV</sequence>
<dbReference type="GO" id="GO:0016787">
    <property type="term" value="F:hydrolase activity"/>
    <property type="evidence" value="ECO:0007669"/>
    <property type="project" value="UniProtKB-KW"/>
</dbReference>
<evidence type="ECO:0000259" key="1">
    <source>
        <dbReference type="Pfam" id="PF01850"/>
    </source>
</evidence>
<gene>
    <name evidence="2" type="ORF">Ttaiw_02005</name>
</gene>
<name>A0A554X2W5_9BURK</name>
<dbReference type="InterPro" id="IPR002716">
    <property type="entry name" value="PIN_dom"/>
</dbReference>
<proteinExistence type="predicted"/>
<evidence type="ECO:0000313" key="3">
    <source>
        <dbReference type="Proteomes" id="UP000317763"/>
    </source>
</evidence>
<evidence type="ECO:0000313" key="2">
    <source>
        <dbReference type="EMBL" id="TSE30168.1"/>
    </source>
</evidence>
<dbReference type="CDD" id="cd09872">
    <property type="entry name" value="PIN_Sll0205-like"/>
    <property type="match status" value="1"/>
</dbReference>
<dbReference type="PANTHER" id="PTHR36173">
    <property type="entry name" value="RIBONUCLEASE VAPC16-RELATED"/>
    <property type="match status" value="1"/>
</dbReference>
<dbReference type="InterPro" id="IPR052919">
    <property type="entry name" value="TA_system_RNase"/>
</dbReference>
<dbReference type="EC" id="3.1.-.-" evidence="2"/>
<dbReference type="AlphaFoldDB" id="A0A554X2W5"/>
<dbReference type="RefSeq" id="WP_197052559.1">
    <property type="nucleotide sequence ID" value="NZ_CP083911.1"/>
</dbReference>
<dbReference type="EMBL" id="VJOM01000025">
    <property type="protein sequence ID" value="TSE30168.1"/>
    <property type="molecule type" value="Genomic_DNA"/>
</dbReference>
<dbReference type="InterPro" id="IPR029060">
    <property type="entry name" value="PIN-like_dom_sf"/>
</dbReference>
<keyword evidence="2" id="KW-0378">Hydrolase</keyword>
<dbReference type="Pfam" id="PF01850">
    <property type="entry name" value="PIN"/>
    <property type="match status" value="1"/>
</dbReference>
<reference evidence="2 3" key="1">
    <citation type="submission" date="2019-07" db="EMBL/GenBank/DDBJ databases">
        <title>Tepidimonas taiwanensis I1-1 draft genome.</title>
        <authorList>
            <person name="Da Costa M.S."/>
            <person name="Froufe H.J.C."/>
            <person name="Egas C."/>
            <person name="Albuquerque L."/>
        </authorList>
    </citation>
    <scope>NUCLEOTIDE SEQUENCE [LARGE SCALE GENOMIC DNA]</scope>
    <source>
        <strain evidence="2 3">I1-1</strain>
    </source>
</reference>
<comment type="caution">
    <text evidence="2">The sequence shown here is derived from an EMBL/GenBank/DDBJ whole genome shotgun (WGS) entry which is preliminary data.</text>
</comment>
<dbReference type="STRING" id="307486.GCA_000807215_01552"/>
<dbReference type="Proteomes" id="UP000317763">
    <property type="component" value="Unassembled WGS sequence"/>
</dbReference>
<dbReference type="InterPro" id="IPR041705">
    <property type="entry name" value="PIN_Sll0205"/>
</dbReference>
<dbReference type="PANTHER" id="PTHR36173:SF1">
    <property type="entry name" value="RIBONUCLEASE VAPC22"/>
    <property type="match status" value="1"/>
</dbReference>